<dbReference type="InterPro" id="IPR001128">
    <property type="entry name" value="Cyt_P450"/>
</dbReference>
<reference evidence="1" key="1">
    <citation type="submission" date="2021-01" db="EMBL/GenBank/DDBJ databases">
        <title>Genome sequence of Phenylobacterium sp. 20VBR1 isolated from a valley glaceir, Ny-Alesund, Svalbard.</title>
        <authorList>
            <person name="Thomas F.A."/>
            <person name="Krishnan K.P."/>
            <person name="Sinha R.K."/>
        </authorList>
    </citation>
    <scope>NUCLEOTIDE SEQUENCE</scope>
    <source>
        <strain evidence="1">20VBR1</strain>
    </source>
</reference>
<dbReference type="AlphaFoldDB" id="A0A974S7D6"/>
<dbReference type="EMBL" id="CP068570">
    <property type="protein sequence ID" value="QQZ49009.1"/>
    <property type="molecule type" value="Genomic_DNA"/>
</dbReference>
<dbReference type="GO" id="GO:0016705">
    <property type="term" value="F:oxidoreductase activity, acting on paired donors, with incorporation or reduction of molecular oxygen"/>
    <property type="evidence" value="ECO:0007669"/>
    <property type="project" value="InterPro"/>
</dbReference>
<sequence>MGRRFIIGKLADFIARRQADPAPPQDFMTRVIDAFSATHPPKEAAKLALDNAVTFLGAGHETTANALTWALYLLNRDRQAQEWAGEEARAAWDAGGTLRKFWPACPI</sequence>
<organism evidence="1">
    <name type="scientific">Phenylobacterium glaciei</name>
    <dbReference type="NCBI Taxonomy" id="2803784"/>
    <lineage>
        <taxon>Bacteria</taxon>
        <taxon>Pseudomonadati</taxon>
        <taxon>Pseudomonadota</taxon>
        <taxon>Alphaproteobacteria</taxon>
        <taxon>Caulobacterales</taxon>
        <taxon>Caulobacteraceae</taxon>
        <taxon>Phenylobacterium</taxon>
    </lineage>
</organism>
<name>A0A974S7D6_9CAUL</name>
<dbReference type="InterPro" id="IPR036396">
    <property type="entry name" value="Cyt_P450_sf"/>
</dbReference>
<dbReference type="Gene3D" id="1.10.630.10">
    <property type="entry name" value="Cytochrome P450"/>
    <property type="match status" value="1"/>
</dbReference>
<proteinExistence type="predicted"/>
<dbReference type="SUPFAM" id="SSF48264">
    <property type="entry name" value="Cytochrome P450"/>
    <property type="match status" value="1"/>
</dbReference>
<dbReference type="GO" id="GO:0005506">
    <property type="term" value="F:iron ion binding"/>
    <property type="evidence" value="ECO:0007669"/>
    <property type="project" value="InterPro"/>
</dbReference>
<dbReference type="Pfam" id="PF00067">
    <property type="entry name" value="p450"/>
    <property type="match status" value="1"/>
</dbReference>
<gene>
    <name evidence="1" type="ORF">JKL49_17480</name>
</gene>
<accession>A0A974S7D6</accession>
<dbReference type="GO" id="GO:0004497">
    <property type="term" value="F:monooxygenase activity"/>
    <property type="evidence" value="ECO:0007669"/>
    <property type="project" value="InterPro"/>
</dbReference>
<protein>
    <submittedName>
        <fullName evidence="1">Cytochrome P450</fullName>
    </submittedName>
</protein>
<dbReference type="GO" id="GO:0020037">
    <property type="term" value="F:heme binding"/>
    <property type="evidence" value="ECO:0007669"/>
    <property type="project" value="InterPro"/>
</dbReference>
<evidence type="ECO:0000313" key="1">
    <source>
        <dbReference type="EMBL" id="QQZ49009.1"/>
    </source>
</evidence>